<reference evidence="2 3" key="1">
    <citation type="submission" date="2021-03" db="EMBL/GenBank/DDBJ databases">
        <title>Lysobacter sp. nov. isolated from soil of gangwondo yeongwol, south Korea.</title>
        <authorList>
            <person name="Kim K.R."/>
            <person name="Kim K.H."/>
            <person name="Jeon C.O."/>
        </authorList>
    </citation>
    <scope>NUCLEOTIDE SEQUENCE [LARGE SCALE GENOMIC DNA]</scope>
    <source>
        <strain evidence="2 3">R19</strain>
    </source>
</reference>
<accession>A0A974XY51</accession>
<proteinExistence type="predicted"/>
<name>A0A974XY51_9GAMM</name>
<dbReference type="AlphaFoldDB" id="A0A974XY51"/>
<dbReference type="RefSeq" id="WP_200615819.1">
    <property type="nucleotide sequence ID" value="NZ_CP071518.1"/>
</dbReference>
<dbReference type="GO" id="GO:0009231">
    <property type="term" value="P:riboflavin biosynthetic process"/>
    <property type="evidence" value="ECO:0007669"/>
    <property type="project" value="InterPro"/>
</dbReference>
<dbReference type="SUPFAM" id="SSF53597">
    <property type="entry name" value="Dihydrofolate reductase-like"/>
    <property type="match status" value="1"/>
</dbReference>
<dbReference type="InterPro" id="IPR024072">
    <property type="entry name" value="DHFR-like_dom_sf"/>
</dbReference>
<feature type="domain" description="Bacterial bifunctional deaminase-reductase C-terminal" evidence="1">
    <location>
        <begin position="3"/>
        <end position="178"/>
    </location>
</feature>
<keyword evidence="3" id="KW-1185">Reference proteome</keyword>
<dbReference type="InterPro" id="IPR002734">
    <property type="entry name" value="RibDG_C"/>
</dbReference>
<gene>
    <name evidence="2" type="ORF">I8J32_014600</name>
</gene>
<dbReference type="Pfam" id="PF01872">
    <property type="entry name" value="RibD_C"/>
    <property type="match status" value="1"/>
</dbReference>
<protein>
    <submittedName>
        <fullName evidence="2">Dihydrofolate reductase family protein</fullName>
    </submittedName>
</protein>
<dbReference type="GO" id="GO:0008703">
    <property type="term" value="F:5-amino-6-(5-phosphoribosylamino)uracil reductase activity"/>
    <property type="evidence" value="ECO:0007669"/>
    <property type="project" value="InterPro"/>
</dbReference>
<sequence length="195" mass="20509">MGKLIVEQIVSADGYAQDAQGGIGFFTSARELNDADPGQLRMLASVGAIVLGRVTYAMFTDYWPTPAAKAEPVAGPINALPKFVVSSTLRAAPWGADDAAELLRGDGVAAVRALRTRITGDLIVWGSLTLSDALLRAGEVDLLRLRTVPVLLGAGRSFTPADLGERRLELVESQAHAGGHVTSAYRPARQQSASA</sequence>
<evidence type="ECO:0000313" key="2">
    <source>
        <dbReference type="EMBL" id="QSX77937.1"/>
    </source>
</evidence>
<evidence type="ECO:0000313" key="3">
    <source>
        <dbReference type="Proteomes" id="UP000639274"/>
    </source>
</evidence>
<dbReference type="KEGG" id="lsf:I8J32_014600"/>
<dbReference type="Gene3D" id="3.40.430.10">
    <property type="entry name" value="Dihydrofolate Reductase, subunit A"/>
    <property type="match status" value="1"/>
</dbReference>
<dbReference type="Proteomes" id="UP000639274">
    <property type="component" value="Chromosome"/>
</dbReference>
<organism evidence="2 3">
    <name type="scientific">Agrilutibacter solisilvae</name>
    <dbReference type="NCBI Taxonomy" id="2763317"/>
    <lineage>
        <taxon>Bacteria</taxon>
        <taxon>Pseudomonadati</taxon>
        <taxon>Pseudomonadota</taxon>
        <taxon>Gammaproteobacteria</taxon>
        <taxon>Lysobacterales</taxon>
        <taxon>Lysobacteraceae</taxon>
        <taxon>Agrilutibacter</taxon>
    </lineage>
</organism>
<dbReference type="EMBL" id="CP071518">
    <property type="protein sequence ID" value="QSX77937.1"/>
    <property type="molecule type" value="Genomic_DNA"/>
</dbReference>
<evidence type="ECO:0000259" key="1">
    <source>
        <dbReference type="Pfam" id="PF01872"/>
    </source>
</evidence>